<keyword evidence="2" id="KW-0503">Monooxygenase</keyword>
<dbReference type="Gene3D" id="3.30.70.100">
    <property type="match status" value="1"/>
</dbReference>
<evidence type="ECO:0000313" key="3">
    <source>
        <dbReference type="Proteomes" id="UP000297872"/>
    </source>
</evidence>
<feature type="domain" description="ABM" evidence="1">
    <location>
        <begin position="1"/>
        <end position="75"/>
    </location>
</feature>
<dbReference type="GO" id="GO:0004497">
    <property type="term" value="F:monooxygenase activity"/>
    <property type="evidence" value="ECO:0007669"/>
    <property type="project" value="UniProtKB-KW"/>
</dbReference>
<dbReference type="AlphaFoldDB" id="A0A4Y8V5I6"/>
<dbReference type="RefSeq" id="WP_022109813.1">
    <property type="nucleotide sequence ID" value="NZ_CP137560.1"/>
</dbReference>
<dbReference type="OrthoDB" id="287932at2"/>
<reference evidence="2 3" key="1">
    <citation type="submission" date="2019-02" db="EMBL/GenBank/DDBJ databases">
        <title>Draft Genome Sequence of the Prevotella sp. BCRC 81118, Isolated from Human Feces.</title>
        <authorList>
            <person name="Huang C.-H."/>
        </authorList>
    </citation>
    <scope>NUCLEOTIDE SEQUENCE [LARGE SCALE GENOMIC DNA]</scope>
    <source>
        <strain evidence="2 3">BCRC 81118</strain>
    </source>
</reference>
<dbReference type="InterPro" id="IPR011008">
    <property type="entry name" value="Dimeric_a/b-barrel"/>
</dbReference>
<sequence length="96" mass="11057">MIRLNVFFEVKEGVDMEQLNALCQELVEKSLADEGNIAYDYFVSGTRDGVMMICETWQNAKVLKTHMESAHFTTLVPQIEALTKHGLKLEQFQFEK</sequence>
<dbReference type="Proteomes" id="UP000297872">
    <property type="component" value="Unassembled WGS sequence"/>
</dbReference>
<evidence type="ECO:0000259" key="1">
    <source>
        <dbReference type="Pfam" id="PF03992"/>
    </source>
</evidence>
<proteinExistence type="predicted"/>
<accession>A0A4Y8V5I6</accession>
<organism evidence="2 3">
    <name type="scientific">Segatella hominis</name>
    <dbReference type="NCBI Taxonomy" id="2518605"/>
    <lineage>
        <taxon>Bacteria</taxon>
        <taxon>Pseudomonadati</taxon>
        <taxon>Bacteroidota</taxon>
        <taxon>Bacteroidia</taxon>
        <taxon>Bacteroidales</taxon>
        <taxon>Prevotellaceae</taxon>
        <taxon>Segatella</taxon>
    </lineage>
</organism>
<keyword evidence="3" id="KW-1185">Reference proteome</keyword>
<dbReference type="PANTHER" id="PTHR33336">
    <property type="entry name" value="QUINOL MONOOXYGENASE YGIN-RELATED"/>
    <property type="match status" value="1"/>
</dbReference>
<dbReference type="Pfam" id="PF03992">
    <property type="entry name" value="ABM"/>
    <property type="match status" value="1"/>
</dbReference>
<dbReference type="PANTHER" id="PTHR33336:SF3">
    <property type="entry name" value="ABM DOMAIN-CONTAINING PROTEIN"/>
    <property type="match status" value="1"/>
</dbReference>
<protein>
    <submittedName>
        <fullName evidence="2">Antibiotic biosynthesis monooxygenase</fullName>
    </submittedName>
</protein>
<dbReference type="InterPro" id="IPR007138">
    <property type="entry name" value="ABM_dom"/>
</dbReference>
<comment type="caution">
    <text evidence="2">The sequence shown here is derived from an EMBL/GenBank/DDBJ whole genome shotgun (WGS) entry which is preliminary data.</text>
</comment>
<keyword evidence="2" id="KW-0560">Oxidoreductase</keyword>
<dbReference type="SUPFAM" id="SSF54909">
    <property type="entry name" value="Dimeric alpha+beta barrel"/>
    <property type="match status" value="1"/>
</dbReference>
<gene>
    <name evidence="2" type="ORF">EXN75_13970</name>
</gene>
<dbReference type="EMBL" id="SGVY01000049">
    <property type="protein sequence ID" value="TFH76306.1"/>
    <property type="molecule type" value="Genomic_DNA"/>
</dbReference>
<name>A0A4Y8V5I6_9BACT</name>
<dbReference type="InterPro" id="IPR050744">
    <property type="entry name" value="AI-2_Isomerase_LsrG"/>
</dbReference>
<dbReference type="GeneID" id="302996373"/>
<evidence type="ECO:0000313" key="2">
    <source>
        <dbReference type="EMBL" id="TFH76306.1"/>
    </source>
</evidence>